<feature type="transmembrane region" description="Helical" evidence="1">
    <location>
        <begin position="86"/>
        <end position="112"/>
    </location>
</feature>
<dbReference type="AlphaFoldDB" id="A0A2P7EGQ0"/>
<gene>
    <name evidence="2" type="ORF">C7K08_03275</name>
</gene>
<dbReference type="RefSeq" id="WP_106499220.1">
    <property type="nucleotide sequence ID" value="NZ_PXVC01000007.1"/>
</dbReference>
<keyword evidence="3" id="KW-1185">Reference proteome</keyword>
<keyword evidence="1" id="KW-0472">Membrane</keyword>
<feature type="transmembrane region" description="Helical" evidence="1">
    <location>
        <begin position="124"/>
        <end position="145"/>
    </location>
</feature>
<feature type="transmembrane region" description="Helical" evidence="1">
    <location>
        <begin position="20"/>
        <end position="42"/>
    </location>
</feature>
<evidence type="ECO:0000313" key="3">
    <source>
        <dbReference type="Proteomes" id="UP000240206"/>
    </source>
</evidence>
<proteinExistence type="predicted"/>
<keyword evidence="1" id="KW-0812">Transmembrane</keyword>
<feature type="transmembrane region" description="Helical" evidence="1">
    <location>
        <begin position="54"/>
        <end position="74"/>
    </location>
</feature>
<evidence type="ECO:0000256" key="1">
    <source>
        <dbReference type="SAM" id="Phobius"/>
    </source>
</evidence>
<reference evidence="3" key="1">
    <citation type="submission" date="2018-03" db="EMBL/GenBank/DDBJ databases">
        <title>Ecological and genomic features of two cosmopolitan and abundant freshwater picocyanobacteria.</title>
        <authorList>
            <person name="Cabello-Yeves P.J."/>
            <person name="Picazo A."/>
            <person name="Camacho A."/>
            <person name="Callieri C."/>
            <person name="Rosselli R."/>
            <person name="Roda-Garcia J."/>
            <person name="Coutinho F.H."/>
            <person name="Rodriguez-Valera F."/>
        </authorList>
    </citation>
    <scope>NUCLEOTIDE SEQUENCE [LARGE SCALE GENOMIC DNA]</scope>
    <source>
        <strain evidence="3">Tous</strain>
    </source>
</reference>
<dbReference type="EMBL" id="PXVC01000007">
    <property type="protein sequence ID" value="PSI02384.1"/>
    <property type="molecule type" value="Genomic_DNA"/>
</dbReference>
<dbReference type="Proteomes" id="UP000240206">
    <property type="component" value="Unassembled WGS sequence"/>
</dbReference>
<name>A0A2P7EGQ0_9SYNE</name>
<keyword evidence="1" id="KW-1133">Transmembrane helix</keyword>
<protein>
    <submittedName>
        <fullName evidence="2">Uncharacterized protein</fullName>
    </submittedName>
</protein>
<comment type="caution">
    <text evidence="2">The sequence shown here is derived from an EMBL/GenBank/DDBJ whole genome shotgun (WGS) entry which is preliminary data.</text>
</comment>
<organism evidence="2 3">
    <name type="scientific">Synechococcus lacustris str. Tous</name>
    <dbReference type="NCBI Taxonomy" id="1910958"/>
    <lineage>
        <taxon>Bacteria</taxon>
        <taxon>Bacillati</taxon>
        <taxon>Cyanobacteriota</taxon>
        <taxon>Cyanophyceae</taxon>
        <taxon>Synechococcales</taxon>
        <taxon>Synechococcaceae</taxon>
        <taxon>Synechococcus</taxon>
    </lineage>
</organism>
<accession>A0A2P7EGQ0</accession>
<evidence type="ECO:0000313" key="2">
    <source>
        <dbReference type="EMBL" id="PSI02384.1"/>
    </source>
</evidence>
<sequence>MPLPGHSLKLIKTDLLNMVLVRRVLAQLISAILALLGLLLIFSKGGDFGSSAELLPVGFFVVVLSLAAYAMTWCSNGKTFSTPRDLAEVYLCSGVLFQSSLLALLSSAMVTISTFSPWLSTFKYFFYSLHWLFFSAAIVLAWWAIHRLLRLSARPNLTLDPPS</sequence>